<sequence>MMAAGQQAVNKDISVRSFSLVFHRGRLDEQNDVEDVPRKCPGGRDRHVVGDQQTNRRPHNLCFRRRRGLACAEGWHVTFFVLAAILSEHSLIQLYGSVLAELSNGHTPQNKCPHTDLYYKGLIRHFRPELEERIRRFHASNRQQASN</sequence>
<gene>
    <name evidence="1" type="ORF">AB205_0001970</name>
</gene>
<accession>A0A2G9RMJ3</accession>
<protein>
    <submittedName>
        <fullName evidence="1">Uncharacterized protein</fullName>
    </submittedName>
</protein>
<name>A0A2G9RMJ3_AQUCT</name>
<dbReference type="EMBL" id="KV937328">
    <property type="protein sequence ID" value="PIO28975.1"/>
    <property type="molecule type" value="Genomic_DNA"/>
</dbReference>
<evidence type="ECO:0000313" key="1">
    <source>
        <dbReference type="EMBL" id="PIO28975.1"/>
    </source>
</evidence>
<organism evidence="1">
    <name type="scientific">Aquarana catesbeiana</name>
    <name type="common">American bullfrog</name>
    <name type="synonym">Rana catesbeiana</name>
    <dbReference type="NCBI Taxonomy" id="8400"/>
    <lineage>
        <taxon>Eukaryota</taxon>
        <taxon>Metazoa</taxon>
        <taxon>Chordata</taxon>
        <taxon>Craniata</taxon>
        <taxon>Vertebrata</taxon>
        <taxon>Euteleostomi</taxon>
        <taxon>Amphibia</taxon>
        <taxon>Batrachia</taxon>
        <taxon>Anura</taxon>
        <taxon>Neobatrachia</taxon>
        <taxon>Ranoidea</taxon>
        <taxon>Ranidae</taxon>
        <taxon>Aquarana</taxon>
    </lineage>
</organism>
<dbReference type="AlphaFoldDB" id="A0A2G9RMJ3"/>
<dbReference type="OrthoDB" id="42889at2759"/>
<reference evidence="1" key="1">
    <citation type="submission" date="2017-08" db="EMBL/GenBank/DDBJ databases">
        <title>Assembly of the North American Bullfrog Genome.</title>
        <authorList>
            <person name="Warren R.L."/>
            <person name="Vandervalk B.P."/>
            <person name="Kucuk E."/>
            <person name="Birol I."/>
            <person name="Helbing C."/>
            <person name="Pandoh P."/>
            <person name="Behsaz B."/>
            <person name="Mohamadi H."/>
            <person name="Chu J."/>
            <person name="Jackman S."/>
            <person name="Hammond S.A."/>
            <person name="Veldhoen N."/>
            <person name="Kirk H."/>
            <person name="Zhao Y."/>
            <person name="Coope R."/>
            <person name="Pleasance S."/>
            <person name="Moore R."/>
            <person name="Holt R."/>
        </authorList>
    </citation>
    <scope>NUCLEOTIDE SEQUENCE</scope>
    <source>
        <strain evidence="1">Bruno</strain>
        <tissue evidence="1">Liver</tissue>
    </source>
</reference>
<proteinExistence type="predicted"/>